<dbReference type="OrthoDB" id="429145at2759"/>
<name>A0A9Q9AUK1_9PEZI</name>
<dbReference type="SMART" id="SM01057">
    <property type="entry name" value="Carb_anhydrase"/>
    <property type="match status" value="1"/>
</dbReference>
<dbReference type="InterPro" id="IPR023561">
    <property type="entry name" value="Carbonic_anhydrase_a-class"/>
</dbReference>
<dbReference type="CDD" id="cd03124">
    <property type="entry name" value="alpha_CA_prokaryotic_like"/>
    <property type="match status" value="1"/>
</dbReference>
<dbReference type="PANTHER" id="PTHR18952:SF274">
    <property type="entry name" value="ALPHA-CARBONIC ANHYDRASE DOMAIN-CONTAINING PROTEIN"/>
    <property type="match status" value="1"/>
</dbReference>
<dbReference type="PROSITE" id="PS51144">
    <property type="entry name" value="ALPHA_CA_2"/>
    <property type="match status" value="1"/>
</dbReference>
<feature type="chain" id="PRO_5040471908" evidence="1">
    <location>
        <begin position="19"/>
        <end position="289"/>
    </location>
</feature>
<gene>
    <name evidence="3" type="ORF">Slin15195_G043000</name>
</gene>
<evidence type="ECO:0000313" key="3">
    <source>
        <dbReference type="EMBL" id="USW50981.1"/>
    </source>
</evidence>
<dbReference type="AlphaFoldDB" id="A0A9Q9AUK1"/>
<sequence>MIAQQAIGLIAISALASACAPELYKRDGIHPAHIQKRQHIPNVVEDTRGWTFDQSEEWNTQSPGWGACFAGTQQSPIDLQTSWGFAKSSPPVFNYPKALKGPLNNWDFGPQFTLAAVADDNTTEASIQFSHDGVEETAYFRSWHTHAPAEHTIDGYAPRAELHYVHYDDAGIPRAVVGFFVDQATAENPSSGSAFYKQLESLALPDIFNNQTIPEITLDLNLAISEVNDYKNFWTYKGSLTTPPCLEGLRWFVSKDIIYLSDAQLESLLKVSTFGARPVHRVWGHQVNA</sequence>
<dbReference type="GO" id="GO:0008270">
    <property type="term" value="F:zinc ion binding"/>
    <property type="evidence" value="ECO:0007669"/>
    <property type="project" value="InterPro"/>
</dbReference>
<reference evidence="3" key="1">
    <citation type="submission" date="2022-06" db="EMBL/GenBank/DDBJ databases">
        <title>Complete genome sequences of two strains of the flax pathogen Septoria linicola.</title>
        <authorList>
            <person name="Lapalu N."/>
            <person name="Simon A."/>
            <person name="Demenou B."/>
            <person name="Paumier D."/>
            <person name="Guillot M.-P."/>
            <person name="Gout L."/>
            <person name="Valade R."/>
        </authorList>
    </citation>
    <scope>NUCLEOTIDE SEQUENCE</scope>
    <source>
        <strain evidence="3">SE15195</strain>
    </source>
</reference>
<keyword evidence="1" id="KW-0732">Signal</keyword>
<evidence type="ECO:0000256" key="1">
    <source>
        <dbReference type="SAM" id="SignalP"/>
    </source>
</evidence>
<feature type="signal peptide" evidence="1">
    <location>
        <begin position="1"/>
        <end position="18"/>
    </location>
</feature>
<proteinExistence type="predicted"/>
<dbReference type="InterPro" id="IPR041891">
    <property type="entry name" value="Alpha_CA_prokaryot-like"/>
</dbReference>
<dbReference type="InterPro" id="IPR036398">
    <property type="entry name" value="CA_dom_sf"/>
</dbReference>
<dbReference type="Pfam" id="PF00194">
    <property type="entry name" value="Carb_anhydrase"/>
    <property type="match status" value="1"/>
</dbReference>
<evidence type="ECO:0000259" key="2">
    <source>
        <dbReference type="PROSITE" id="PS51144"/>
    </source>
</evidence>
<dbReference type="InterPro" id="IPR001148">
    <property type="entry name" value="CA_dom"/>
</dbReference>
<evidence type="ECO:0000313" key="4">
    <source>
        <dbReference type="Proteomes" id="UP001056384"/>
    </source>
</evidence>
<keyword evidence="4" id="KW-1185">Reference proteome</keyword>
<organism evidence="3 4">
    <name type="scientific">Septoria linicola</name>
    <dbReference type="NCBI Taxonomy" id="215465"/>
    <lineage>
        <taxon>Eukaryota</taxon>
        <taxon>Fungi</taxon>
        <taxon>Dikarya</taxon>
        <taxon>Ascomycota</taxon>
        <taxon>Pezizomycotina</taxon>
        <taxon>Dothideomycetes</taxon>
        <taxon>Dothideomycetidae</taxon>
        <taxon>Mycosphaerellales</taxon>
        <taxon>Mycosphaerellaceae</taxon>
        <taxon>Septoria</taxon>
    </lineage>
</organism>
<dbReference type="Proteomes" id="UP001056384">
    <property type="component" value="Chromosome 3"/>
</dbReference>
<accession>A0A9Q9AUK1</accession>
<protein>
    <submittedName>
        <fullName evidence="3">Alpha carbonic anhydrase domain, carbonic anhydrase, alpha-class</fullName>
    </submittedName>
</protein>
<feature type="domain" description="Alpha-carbonic anhydrase" evidence="2">
    <location>
        <begin position="48"/>
        <end position="289"/>
    </location>
</feature>
<dbReference type="SUPFAM" id="SSF51069">
    <property type="entry name" value="Carbonic anhydrase"/>
    <property type="match status" value="1"/>
</dbReference>
<dbReference type="PANTHER" id="PTHR18952">
    <property type="entry name" value="CARBONIC ANHYDRASE"/>
    <property type="match status" value="1"/>
</dbReference>
<dbReference type="Gene3D" id="3.10.200.10">
    <property type="entry name" value="Alpha carbonic anhydrase"/>
    <property type="match status" value="1"/>
</dbReference>
<dbReference type="EMBL" id="CP099420">
    <property type="protein sequence ID" value="USW50981.1"/>
    <property type="molecule type" value="Genomic_DNA"/>
</dbReference>
<dbReference type="GO" id="GO:0004089">
    <property type="term" value="F:carbonate dehydratase activity"/>
    <property type="evidence" value="ECO:0007669"/>
    <property type="project" value="InterPro"/>
</dbReference>